<evidence type="ECO:0000256" key="6">
    <source>
        <dbReference type="ARBA" id="ARBA00031849"/>
    </source>
</evidence>
<dbReference type="InterPro" id="IPR051035">
    <property type="entry name" value="Mito_inheritance_9"/>
</dbReference>
<evidence type="ECO:0000256" key="3">
    <source>
        <dbReference type="ARBA" id="ARBA00016197"/>
    </source>
</evidence>
<evidence type="ECO:0000313" key="7">
    <source>
        <dbReference type="EMBL" id="KAL2839635.1"/>
    </source>
</evidence>
<accession>A0ABR4JHX4</accession>
<dbReference type="InterPro" id="IPR011009">
    <property type="entry name" value="Kinase-like_dom_sf"/>
</dbReference>
<dbReference type="Proteomes" id="UP001610446">
    <property type="component" value="Unassembled WGS sequence"/>
</dbReference>
<dbReference type="PANTHER" id="PTHR36091:SF1">
    <property type="entry name" value="ALTERED INHERITANCE OF MITOCHONDRIA PROTEIN 9, MITOCHONDRIAL"/>
    <property type="match status" value="1"/>
</dbReference>
<organism evidence="7 8">
    <name type="scientific">Aspergillus pseudoustus</name>
    <dbReference type="NCBI Taxonomy" id="1810923"/>
    <lineage>
        <taxon>Eukaryota</taxon>
        <taxon>Fungi</taxon>
        <taxon>Dikarya</taxon>
        <taxon>Ascomycota</taxon>
        <taxon>Pezizomycotina</taxon>
        <taxon>Eurotiomycetes</taxon>
        <taxon>Eurotiomycetidae</taxon>
        <taxon>Eurotiales</taxon>
        <taxon>Aspergillaceae</taxon>
        <taxon>Aspergillus</taxon>
        <taxon>Aspergillus subgen. Nidulantes</taxon>
    </lineage>
</organism>
<dbReference type="EMBL" id="JBFXLU010000130">
    <property type="protein sequence ID" value="KAL2839635.1"/>
    <property type="molecule type" value="Genomic_DNA"/>
</dbReference>
<evidence type="ECO:0000256" key="4">
    <source>
        <dbReference type="ARBA" id="ARBA00022946"/>
    </source>
</evidence>
<name>A0ABR4JHX4_9EURO</name>
<evidence type="ECO:0000256" key="2">
    <source>
        <dbReference type="ARBA" id="ARBA00005543"/>
    </source>
</evidence>
<comment type="subcellular location">
    <subcellularLocation>
        <location evidence="1">Mitochondrion</location>
    </subcellularLocation>
</comment>
<comment type="caution">
    <text evidence="7">The sequence shown here is derived from an EMBL/GenBank/DDBJ whole genome shotgun (WGS) entry which is preliminary data.</text>
</comment>
<dbReference type="PANTHER" id="PTHR36091">
    <property type="entry name" value="ALTERED INHERITANCE OF MITOCHONDRIA PROTEIN 9, MITOCHONDRIAL"/>
    <property type="match status" value="1"/>
</dbReference>
<evidence type="ECO:0000256" key="1">
    <source>
        <dbReference type="ARBA" id="ARBA00004173"/>
    </source>
</evidence>
<evidence type="ECO:0000256" key="5">
    <source>
        <dbReference type="ARBA" id="ARBA00023128"/>
    </source>
</evidence>
<sequence>MSLVFHQHSDASSILHRSCFYLSSRILATCYSTTSILSTVTFLCSKGIPVPEVYGWSSTTDNPVGVEYIIMEHAAGVGADTVWFNNTKYQKKELAPLYESGTPDEAGDSKTYFADKEINWVQKFGEPIESEFPHNTVFPGVRFPQGYLELLRKERAHSLSQPVLRYPDLTPSNVFIDPDTVKVTSIIDWQHTIITPMQLAAGYPGLFENPDAVLLTALVPPKSPPNYKTMSPEEKAQVDERIRRQSLFYLYHVFNDGLNKVHLEALRDPLLLRRQNLVDLAGRQWSGNIISLCNDTPLECPIGFSGQELQEKAEDESMWYKLNELVHNWRYELGGLSEQDWLPAEKYEAALNRNESLKAEFAHGDSPDEVEKIERGWPFQDREEFF</sequence>
<comment type="similarity">
    <text evidence="2">Belongs to the AIM9 family.</text>
</comment>
<proteinExistence type="inferred from homology"/>
<evidence type="ECO:0000313" key="8">
    <source>
        <dbReference type="Proteomes" id="UP001610446"/>
    </source>
</evidence>
<keyword evidence="8" id="KW-1185">Reference proteome</keyword>
<keyword evidence="5" id="KW-0496">Mitochondrion</keyword>
<gene>
    <name evidence="7" type="ORF">BJY01DRAFT_257668</name>
</gene>
<dbReference type="SUPFAM" id="SSF56112">
    <property type="entry name" value="Protein kinase-like (PK-like)"/>
    <property type="match status" value="1"/>
</dbReference>
<reference evidence="7 8" key="1">
    <citation type="submission" date="2024-07" db="EMBL/GenBank/DDBJ databases">
        <title>Section-level genome sequencing and comparative genomics of Aspergillus sections Usti and Cavernicolus.</title>
        <authorList>
            <consortium name="Lawrence Berkeley National Laboratory"/>
            <person name="Nybo J.L."/>
            <person name="Vesth T.C."/>
            <person name="Theobald S."/>
            <person name="Frisvad J.C."/>
            <person name="Larsen T.O."/>
            <person name="Kjaerboelling I."/>
            <person name="Rothschild-Mancinelli K."/>
            <person name="Lyhne E.K."/>
            <person name="Kogle M.E."/>
            <person name="Barry K."/>
            <person name="Clum A."/>
            <person name="Na H."/>
            <person name="Ledsgaard L."/>
            <person name="Lin J."/>
            <person name="Lipzen A."/>
            <person name="Kuo A."/>
            <person name="Riley R."/>
            <person name="Mondo S."/>
            <person name="Labutti K."/>
            <person name="Haridas S."/>
            <person name="Pangalinan J."/>
            <person name="Salamov A.A."/>
            <person name="Simmons B.A."/>
            <person name="Magnuson J.K."/>
            <person name="Chen J."/>
            <person name="Drula E."/>
            <person name="Henrissat B."/>
            <person name="Wiebenga A."/>
            <person name="Lubbers R.J."/>
            <person name="Gomes A.C."/>
            <person name="Makela M.R."/>
            <person name="Stajich J."/>
            <person name="Grigoriev I.V."/>
            <person name="Mortensen U.H."/>
            <person name="De Vries R.P."/>
            <person name="Baker S.E."/>
            <person name="Andersen M.R."/>
        </authorList>
    </citation>
    <scope>NUCLEOTIDE SEQUENCE [LARGE SCALE GENOMIC DNA]</scope>
    <source>
        <strain evidence="7 8">CBS 123904</strain>
    </source>
</reference>
<protein>
    <recommendedName>
        <fullName evidence="3">Altered inheritance of mitochondria protein 9, mitochondrial</fullName>
    </recommendedName>
    <alternativeName>
        <fullName evidence="6">Found in mitochondrial proteome protein 29</fullName>
    </alternativeName>
</protein>
<keyword evidence="4" id="KW-0809">Transit peptide</keyword>